<keyword evidence="2" id="KW-1185">Reference proteome</keyword>
<protein>
    <submittedName>
        <fullName evidence="1">Starch-binding associating with outer membrane</fullName>
    </submittedName>
</protein>
<evidence type="ECO:0000313" key="2">
    <source>
        <dbReference type="Proteomes" id="UP000184287"/>
    </source>
</evidence>
<dbReference type="Pfam" id="PF12771">
    <property type="entry name" value="SusD-like_2"/>
    <property type="match status" value="1"/>
</dbReference>
<dbReference type="SUPFAM" id="SSF48452">
    <property type="entry name" value="TPR-like"/>
    <property type="match status" value="1"/>
</dbReference>
<evidence type="ECO:0000313" key="1">
    <source>
        <dbReference type="EMBL" id="SHG63541.1"/>
    </source>
</evidence>
<proteinExistence type="predicted"/>
<sequence>MKKLYSLAIIAFSIIIATGCKKEFADNFKNPNQAEHIPPGLLFNGVLNDMFEAPFSSAERWNQYTAANYSYYSTNNYDWKGADFNFTTLKNVVKMEEEASLQGGQGAAPYLAMAKFFKAYFFIRMSLKVGDLPMTEALKGSANLKPKYDSQKTIFRQSLNWLEEANKEIAALVKTGNTELKGDIYLKNNLLAWQKVINTFRLRTLIQLSKQVNDPDLQIKQQFAMILSTPDQYPIMTGMSDNLQYVYNENMNKYPNNKDNFGNDALRYNMAATYLNTLSELQDPRAYAAAEPARGIAESKGYAITDYRNFVGASTGEDQGVMLDKVQKGLYSLINRARYYNGYTAENTFIISYPELCFTIAEAANRGWISTENAELWYKKGIQASISFYGFRDGDNTVTFLKKGGKLGDYETHTIKFDFENVYYVQPAVKYAGNTPEGLKQILTQKYLAFFRNSGFEAYYQYRRTQIPMFLTGPGVGNSERIPMRFQYPDLERTTNAENLSQALNAQYGGKDDINLSPWITK</sequence>
<reference evidence="2" key="1">
    <citation type="submission" date="2016-11" db="EMBL/GenBank/DDBJ databases">
        <authorList>
            <person name="Varghese N."/>
            <person name="Submissions S."/>
        </authorList>
    </citation>
    <scope>NUCLEOTIDE SEQUENCE [LARGE SCALE GENOMIC DNA]</scope>
    <source>
        <strain evidence="2">DSM 16990</strain>
    </source>
</reference>
<dbReference type="EMBL" id="FQUQ01000006">
    <property type="protein sequence ID" value="SHG63541.1"/>
    <property type="molecule type" value="Genomic_DNA"/>
</dbReference>
<dbReference type="RefSeq" id="WP_073236507.1">
    <property type="nucleotide sequence ID" value="NZ_FQUQ01000006.1"/>
</dbReference>
<gene>
    <name evidence="1" type="ORF">SAMN04488522_106318</name>
</gene>
<name>A0A1M5LEQ4_9SPHI</name>
<organism evidence="1 2">
    <name type="scientific">Pedobacter caeni</name>
    <dbReference type="NCBI Taxonomy" id="288992"/>
    <lineage>
        <taxon>Bacteria</taxon>
        <taxon>Pseudomonadati</taxon>
        <taxon>Bacteroidota</taxon>
        <taxon>Sphingobacteriia</taxon>
        <taxon>Sphingobacteriales</taxon>
        <taxon>Sphingobacteriaceae</taxon>
        <taxon>Pedobacter</taxon>
    </lineage>
</organism>
<dbReference type="Proteomes" id="UP000184287">
    <property type="component" value="Unassembled WGS sequence"/>
</dbReference>
<dbReference type="STRING" id="288992.SAMN04488522_106318"/>
<dbReference type="InterPro" id="IPR041662">
    <property type="entry name" value="SusD-like_2"/>
</dbReference>
<dbReference type="InterPro" id="IPR011990">
    <property type="entry name" value="TPR-like_helical_dom_sf"/>
</dbReference>
<dbReference type="Gene3D" id="1.25.40.390">
    <property type="match status" value="1"/>
</dbReference>
<dbReference type="AlphaFoldDB" id="A0A1M5LEQ4"/>
<accession>A0A1M5LEQ4</accession>
<dbReference type="PROSITE" id="PS51257">
    <property type="entry name" value="PROKAR_LIPOPROTEIN"/>
    <property type="match status" value="1"/>
</dbReference>